<feature type="region of interest" description="Disordered" evidence="1">
    <location>
        <begin position="257"/>
        <end position="429"/>
    </location>
</feature>
<feature type="compositionally biased region" description="Polar residues" evidence="1">
    <location>
        <begin position="466"/>
        <end position="479"/>
    </location>
</feature>
<reference evidence="2 3" key="2">
    <citation type="submission" date="2018-04" db="EMBL/GenBank/DDBJ databases">
        <title>OglaRS2 (Oryza glaberrima Reference Sequence Version 2).</title>
        <authorList>
            <person name="Zhang J."/>
            <person name="Kudrna D."/>
            <person name="Lee S."/>
            <person name="Talag J."/>
            <person name="Rajasekar S."/>
            <person name="Wing R.A."/>
        </authorList>
    </citation>
    <scope>NUCLEOTIDE SEQUENCE [LARGE SCALE GENOMIC DNA]</scope>
    <source>
        <strain evidence="2 3">cv. IRGC 96717</strain>
    </source>
</reference>
<feature type="compositionally biased region" description="Basic and acidic residues" evidence="1">
    <location>
        <begin position="554"/>
        <end position="565"/>
    </location>
</feature>
<dbReference type="RefSeq" id="XP_052163505.1">
    <property type="nucleotide sequence ID" value="XM_052307545.1"/>
</dbReference>
<dbReference type="STRING" id="4538.I1NQB2"/>
<dbReference type="RefSeq" id="XP_052163496.1">
    <property type="nucleotide sequence ID" value="XM_052307536.1"/>
</dbReference>
<reference evidence="2" key="1">
    <citation type="submission" date="2015-06" db="UniProtKB">
        <authorList>
            <consortium name="EnsemblPlants"/>
        </authorList>
    </citation>
    <scope>IDENTIFICATION</scope>
</reference>
<protein>
    <submittedName>
        <fullName evidence="2">Uncharacterized protein</fullName>
    </submittedName>
</protein>
<dbReference type="EnsemblPlants" id="ORGLA01G0205200.1">
    <property type="protein sequence ID" value="ORGLA01G0205200.1"/>
    <property type="gene ID" value="ORGLA01G0205200"/>
</dbReference>
<dbReference type="HOGENOM" id="CLU_024772_0_0_1"/>
<feature type="compositionally biased region" description="Basic and acidic residues" evidence="1">
    <location>
        <begin position="403"/>
        <end position="423"/>
    </location>
</feature>
<evidence type="ECO:0000313" key="3">
    <source>
        <dbReference type="Proteomes" id="UP000007306"/>
    </source>
</evidence>
<dbReference type="AlphaFoldDB" id="I1NQB2"/>
<feature type="compositionally biased region" description="Polar residues" evidence="1">
    <location>
        <begin position="306"/>
        <end position="317"/>
    </location>
</feature>
<feature type="region of interest" description="Disordered" evidence="1">
    <location>
        <begin position="546"/>
        <end position="576"/>
    </location>
</feature>
<feature type="region of interest" description="Disordered" evidence="1">
    <location>
        <begin position="441"/>
        <end position="479"/>
    </location>
</feature>
<proteinExistence type="predicted"/>
<name>I1NQB2_ORYGL</name>
<dbReference type="PANTHER" id="PTHR34380">
    <property type="entry name" value="BNAA03G12380D PROTEIN"/>
    <property type="match status" value="1"/>
</dbReference>
<dbReference type="eggNOG" id="ENOG502R5YI">
    <property type="taxonomic scope" value="Eukaryota"/>
</dbReference>
<evidence type="ECO:0000256" key="1">
    <source>
        <dbReference type="SAM" id="MobiDB-lite"/>
    </source>
</evidence>
<dbReference type="OMA" id="THRRADY"/>
<dbReference type="KEGG" id="ogl:127780605"/>
<feature type="compositionally biased region" description="Acidic residues" evidence="1">
    <location>
        <begin position="158"/>
        <end position="167"/>
    </location>
</feature>
<evidence type="ECO:0000313" key="2">
    <source>
        <dbReference type="EnsemblPlants" id="ORGLA01G0205200.1"/>
    </source>
</evidence>
<dbReference type="Proteomes" id="UP000007306">
    <property type="component" value="Chromosome 1"/>
</dbReference>
<feature type="compositionally biased region" description="Polar residues" evidence="1">
    <location>
        <begin position="282"/>
        <end position="293"/>
    </location>
</feature>
<keyword evidence="3" id="KW-1185">Reference proteome</keyword>
<feature type="region of interest" description="Disordered" evidence="1">
    <location>
        <begin position="70"/>
        <end position="225"/>
    </location>
</feature>
<accession>I1NQB2</accession>
<dbReference type="GeneID" id="127780605"/>
<sequence>MAAAMATGGLDPAAREAELAHLPGPKLVDHLCTTHRRADYEAVARVLDARDRRLEAALAENEDLRRKCDALLVGQRRPREEEEEEEAAGEKPSPGIIAAPEPARRDEEEVEGSSEEGEVRGVDFIDLSSSSSDDDEEKEVEAGRGAGSRVPIIKEVPDDAEGDEDDTLPLSQLWKRRRLGEPGAVKSEKGDGHNPVDSGGNDRPKCTSARTDVPEASTGEMVSRPGDSMVAAFVQGKGTVQPENVGGEMPRVMLHSPAQVIRSTLQKRKFGKKDGSSAIPGDTTSSQARSTSLAPKREGSAAVPGYTTSSQARNTGLSPKKCRDSTSPDDEMCNALADSVQVGAGSTMPRGPGEQDKGIGAVQRATVLHGTSGIGEQGGKLDSTPTKVGELNRREGGLQNKSIDSKSNDALKHQDKKDGRMVQKGDLSVQSCVPARPIVASVPSVTKNSEKGNSAKGVSQPPKGNDQMNKMSMVESSSKCGYEKVGADVQKCSPLPRQSEEGSVSRGVVSFEETGIATVHPLSIRNLSGLELRNLNKGGGELSKKLVVEGSPKYGEKNNDARSEKNSSPLGQSEDVKIIREGASNEEPRVGRLSPSILSNYSTGEQIHSVSKNAELCSPTAKKALFEPGSSCTPLKHTVCPPSSGKSISIQAKGEINLLPSAMSRHWETAAHMIASLRGNMELSMQALCALYHQRKLVIMSTEGQQTGTTGLTKIDAVRAIRLSEFLLDGKLKGPLKRTAKELLSHDATGPTFLEKVALSFSKELFDIYKNKKDPYFC</sequence>
<organism evidence="2 3">
    <name type="scientific">Oryza glaberrima</name>
    <name type="common">African rice</name>
    <dbReference type="NCBI Taxonomy" id="4538"/>
    <lineage>
        <taxon>Eukaryota</taxon>
        <taxon>Viridiplantae</taxon>
        <taxon>Streptophyta</taxon>
        <taxon>Embryophyta</taxon>
        <taxon>Tracheophyta</taxon>
        <taxon>Spermatophyta</taxon>
        <taxon>Magnoliopsida</taxon>
        <taxon>Liliopsida</taxon>
        <taxon>Poales</taxon>
        <taxon>Poaceae</taxon>
        <taxon>BOP clade</taxon>
        <taxon>Oryzoideae</taxon>
        <taxon>Oryzeae</taxon>
        <taxon>Oryzinae</taxon>
        <taxon>Oryza</taxon>
    </lineage>
</organism>
<dbReference type="Gramene" id="ORGLA01G0205200.1">
    <property type="protein sequence ID" value="ORGLA01G0205200.1"/>
    <property type="gene ID" value="ORGLA01G0205200"/>
</dbReference>
<feature type="compositionally biased region" description="Basic and acidic residues" evidence="1">
    <location>
        <begin position="186"/>
        <end position="205"/>
    </location>
</feature>
<gene>
    <name evidence="2" type="primary">LOC127780605</name>
</gene>
<dbReference type="PANTHER" id="PTHR34380:SF2">
    <property type="entry name" value="OS01G0656900 PROTEIN"/>
    <property type="match status" value="1"/>
</dbReference>